<dbReference type="GO" id="GO:0030145">
    <property type="term" value="F:manganese ion binding"/>
    <property type="evidence" value="ECO:0007669"/>
    <property type="project" value="TreeGrafter"/>
</dbReference>
<dbReference type="PIRSF" id="PIRSF016049">
    <property type="entry name" value="Man_dehyd"/>
    <property type="match status" value="1"/>
</dbReference>
<evidence type="ECO:0000256" key="7">
    <source>
        <dbReference type="ARBA" id="ARBA00023211"/>
    </source>
</evidence>
<dbReference type="InterPro" id="IPR036237">
    <property type="entry name" value="Xyl_isomerase-like_sf"/>
</dbReference>
<evidence type="ECO:0000256" key="5">
    <source>
        <dbReference type="ARBA" id="ARBA00012927"/>
    </source>
</evidence>
<organism evidence="10 11">
    <name type="scientific">Pradoshia eiseniae</name>
    <dbReference type="NCBI Taxonomy" id="2064768"/>
    <lineage>
        <taxon>Bacteria</taxon>
        <taxon>Bacillati</taxon>
        <taxon>Bacillota</taxon>
        <taxon>Bacilli</taxon>
        <taxon>Bacillales</taxon>
        <taxon>Bacillaceae</taxon>
        <taxon>Pradoshia</taxon>
    </lineage>
</organism>
<sequence>MEMSFRWYGKTDSIPLEYIRQIPGMKGIVTAIYDIPVGEAWPMEKIEELKKTVEDAGMHISVIESVPVHEDIKIGLPTRDKYIENYKTTLRNLGKAGIPVVCYNFMPIFDWTRTDLEYRLPDGSTALIFEEEVAKKMDPLTGELSLPGWDSSYKKEDLQELFDHYKNVDHEKLWENLEYFIKEIIPVAEEAGVKMAIHPDDPPFDIFGLPRIITNKENLERFVNLYDSPYNGLTMCSGSLGSHPENDFPEMLRYFGKKDRVNFVHARNVKLTGGMSFEESAHPSEYGSVDMYEVIKAMADFNYTGAIRPDHGRMIWGETGKPGYGLYDRALGATYLHGLWEAEQKNRK</sequence>
<comment type="similarity">
    <text evidence="4 9">Belongs to the mannonate dehydratase family.</text>
</comment>
<dbReference type="EMBL" id="PKOZ01000002">
    <property type="protein sequence ID" value="PQD95993.1"/>
    <property type="molecule type" value="Genomic_DNA"/>
</dbReference>
<evidence type="ECO:0000313" key="10">
    <source>
        <dbReference type="EMBL" id="PQD95993.1"/>
    </source>
</evidence>
<dbReference type="PANTHER" id="PTHR30387:SF2">
    <property type="entry name" value="MANNONATE DEHYDRATASE"/>
    <property type="match status" value="1"/>
</dbReference>
<dbReference type="RefSeq" id="WP_104848422.1">
    <property type="nucleotide sequence ID" value="NZ_PKOZ01000002.1"/>
</dbReference>
<dbReference type="NCBIfam" id="TIGR00695">
    <property type="entry name" value="uxuA"/>
    <property type="match status" value="1"/>
</dbReference>
<keyword evidence="6 9" id="KW-0408">Iron</keyword>
<dbReference type="OrthoDB" id="9780250at2"/>
<accession>A0A2S7N1V8</accession>
<dbReference type="Pfam" id="PF03786">
    <property type="entry name" value="UxuA"/>
    <property type="match status" value="1"/>
</dbReference>
<evidence type="ECO:0000256" key="3">
    <source>
        <dbReference type="ARBA" id="ARBA00004892"/>
    </source>
</evidence>
<dbReference type="Gene3D" id="3.20.20.150">
    <property type="entry name" value="Divalent-metal-dependent TIM barrel enzymes"/>
    <property type="match status" value="1"/>
</dbReference>
<dbReference type="UniPathway" id="UPA00246"/>
<comment type="caution">
    <text evidence="10">The sequence shown here is derived from an EMBL/GenBank/DDBJ whole genome shotgun (WGS) entry which is preliminary data.</text>
</comment>
<dbReference type="GO" id="GO:0008927">
    <property type="term" value="F:mannonate dehydratase activity"/>
    <property type="evidence" value="ECO:0007669"/>
    <property type="project" value="UniProtKB-UniRule"/>
</dbReference>
<comment type="catalytic activity">
    <reaction evidence="1 9">
        <text>D-mannonate = 2-dehydro-3-deoxy-D-gluconate + H2O</text>
        <dbReference type="Rhea" id="RHEA:20097"/>
        <dbReference type="ChEBI" id="CHEBI:15377"/>
        <dbReference type="ChEBI" id="CHEBI:17767"/>
        <dbReference type="ChEBI" id="CHEBI:57990"/>
        <dbReference type="EC" id="4.2.1.8"/>
    </reaction>
</comment>
<evidence type="ECO:0000256" key="6">
    <source>
        <dbReference type="ARBA" id="ARBA00023004"/>
    </source>
</evidence>
<keyword evidence="8 9" id="KW-0456">Lyase</keyword>
<reference evidence="10 11" key="1">
    <citation type="submission" date="2017-12" db="EMBL/GenBank/DDBJ databases">
        <title>Taxonomic description and draft genome of Pradoshia cofamensis Gen. nov., sp. nov., a thermotolerant bacillale isolated from anterior gut of earthworm Eisenia fetida.</title>
        <authorList>
            <person name="Saha T."/>
            <person name="Chakraborty R."/>
        </authorList>
    </citation>
    <scope>NUCLEOTIDE SEQUENCE [LARGE SCALE GENOMIC DNA]</scope>
    <source>
        <strain evidence="10 11">EAG3</strain>
    </source>
</reference>
<dbReference type="GO" id="GO:0008198">
    <property type="term" value="F:ferrous iron binding"/>
    <property type="evidence" value="ECO:0007669"/>
    <property type="project" value="TreeGrafter"/>
</dbReference>
<dbReference type="SUPFAM" id="SSF51658">
    <property type="entry name" value="Xylose isomerase-like"/>
    <property type="match status" value="1"/>
</dbReference>
<evidence type="ECO:0000256" key="9">
    <source>
        <dbReference type="HAMAP-Rule" id="MF_00106"/>
    </source>
</evidence>
<evidence type="ECO:0000256" key="2">
    <source>
        <dbReference type="ARBA" id="ARBA00002713"/>
    </source>
</evidence>
<protein>
    <recommendedName>
        <fullName evidence="5 9">Mannonate dehydratase</fullName>
        <ecNumber evidence="5 9">4.2.1.8</ecNumber>
    </recommendedName>
    <alternativeName>
        <fullName evidence="9">D-mannonate hydro-lyase</fullName>
    </alternativeName>
</protein>
<name>A0A2S7N1V8_9BACI</name>
<comment type="function">
    <text evidence="2 9">Catalyzes the dehydration of D-mannonate.</text>
</comment>
<dbReference type="NCBIfam" id="NF003027">
    <property type="entry name" value="PRK03906.1"/>
    <property type="match status" value="2"/>
</dbReference>
<dbReference type="AlphaFoldDB" id="A0A2S7N1V8"/>
<dbReference type="HAMAP" id="MF_00106">
    <property type="entry name" value="UxuA"/>
    <property type="match status" value="1"/>
</dbReference>
<dbReference type="Proteomes" id="UP000239663">
    <property type="component" value="Unassembled WGS sequence"/>
</dbReference>
<evidence type="ECO:0000256" key="1">
    <source>
        <dbReference type="ARBA" id="ARBA00001794"/>
    </source>
</evidence>
<evidence type="ECO:0000256" key="8">
    <source>
        <dbReference type="ARBA" id="ARBA00023239"/>
    </source>
</evidence>
<keyword evidence="7 9" id="KW-0464">Manganese</keyword>
<dbReference type="InterPro" id="IPR004628">
    <property type="entry name" value="Man_deHydtase"/>
</dbReference>
<dbReference type="PANTHER" id="PTHR30387">
    <property type="entry name" value="MANNONATE DEHYDRATASE"/>
    <property type="match status" value="1"/>
</dbReference>
<evidence type="ECO:0000313" key="11">
    <source>
        <dbReference type="Proteomes" id="UP000239663"/>
    </source>
</evidence>
<evidence type="ECO:0000256" key="4">
    <source>
        <dbReference type="ARBA" id="ARBA00007389"/>
    </source>
</evidence>
<dbReference type="GO" id="GO:0042840">
    <property type="term" value="P:D-glucuronate catabolic process"/>
    <property type="evidence" value="ECO:0007669"/>
    <property type="project" value="TreeGrafter"/>
</dbReference>
<comment type="cofactor">
    <cofactor evidence="9">
        <name>Fe(2+)</name>
        <dbReference type="ChEBI" id="CHEBI:29033"/>
    </cofactor>
    <cofactor evidence="9">
        <name>Mn(2+)</name>
        <dbReference type="ChEBI" id="CHEBI:29035"/>
    </cofactor>
</comment>
<comment type="pathway">
    <text evidence="3 9">Carbohydrate metabolism; pentose and glucuronate interconversion.</text>
</comment>
<keyword evidence="11" id="KW-1185">Reference proteome</keyword>
<proteinExistence type="inferred from homology"/>
<gene>
    <name evidence="9 10" type="primary">uxuA</name>
    <name evidence="10" type="ORF">CYL18_05155</name>
</gene>
<dbReference type="EC" id="4.2.1.8" evidence="5 9"/>